<name>A0A1X7A9U5_9RHOB</name>
<feature type="domain" description="Flp pilus assembly protein RcpC/CpaB" evidence="1">
    <location>
        <begin position="15"/>
        <end position="115"/>
    </location>
</feature>
<evidence type="ECO:0000259" key="1">
    <source>
        <dbReference type="Pfam" id="PF16976"/>
    </source>
</evidence>
<organism evidence="2 3">
    <name type="scientific">Roseovarius gaetbuli</name>
    <dbReference type="NCBI Taxonomy" id="1356575"/>
    <lineage>
        <taxon>Bacteria</taxon>
        <taxon>Pseudomonadati</taxon>
        <taxon>Pseudomonadota</taxon>
        <taxon>Alphaproteobacteria</taxon>
        <taxon>Rhodobacterales</taxon>
        <taxon>Roseobacteraceae</taxon>
        <taxon>Roseovarius</taxon>
    </lineage>
</organism>
<dbReference type="InterPro" id="IPR017592">
    <property type="entry name" value="Pilus_assmbl_Flp-typ_CpaB"/>
</dbReference>
<gene>
    <name evidence="2" type="ORF">ROG8370_03637</name>
</gene>
<dbReference type="Pfam" id="PF16976">
    <property type="entry name" value="RcpC"/>
    <property type="match status" value="1"/>
</dbReference>
<proteinExistence type="predicted"/>
<dbReference type="AlphaFoldDB" id="A0A1X7A9U5"/>
<evidence type="ECO:0000313" key="2">
    <source>
        <dbReference type="EMBL" id="SLN73888.1"/>
    </source>
</evidence>
<keyword evidence="3" id="KW-1185">Reference proteome</keyword>
<dbReference type="NCBIfam" id="TIGR03177">
    <property type="entry name" value="pilus_cpaB"/>
    <property type="match status" value="1"/>
</dbReference>
<dbReference type="InterPro" id="IPR031571">
    <property type="entry name" value="RcpC_dom"/>
</dbReference>
<protein>
    <recommendedName>
        <fullName evidence="1">Flp pilus assembly protein RcpC/CpaB domain-containing protein</fullName>
    </recommendedName>
</protein>
<accession>A0A1X7A9U5</accession>
<sequence length="169" mass="17781">MLADKVSEFGETVTMVQALGSNSRAMAIRVDAVTAVDGFVTPGDRVDIVMTEGSGSALRAATILQDIRVLGVDQNTQQGNRGGAAARTITVEVAPKQGQLLALAQRADALSLTLRTERDVSDTDLGQVSPDDLMRNADPIVVKTARPKAGPVRTIKVRRGTTTGVAEIQ</sequence>
<reference evidence="3" key="1">
    <citation type="submission" date="2017-03" db="EMBL/GenBank/DDBJ databases">
        <authorList>
            <person name="Rodrigo-Torres L."/>
            <person name="Arahal R.D."/>
            <person name="Lucena T."/>
        </authorList>
    </citation>
    <scope>NUCLEOTIDE SEQUENCE [LARGE SCALE GENOMIC DNA]</scope>
    <source>
        <strain evidence="3">CECT 8370</strain>
    </source>
</reference>
<dbReference type="Proteomes" id="UP000194012">
    <property type="component" value="Unassembled WGS sequence"/>
</dbReference>
<dbReference type="EMBL" id="FWFJ01000058">
    <property type="protein sequence ID" value="SLN73888.1"/>
    <property type="molecule type" value="Genomic_DNA"/>
</dbReference>
<evidence type="ECO:0000313" key="3">
    <source>
        <dbReference type="Proteomes" id="UP000194012"/>
    </source>
</evidence>